<name>A0A917XRD8_9ACTN</name>
<organism evidence="1 2">
    <name type="scientific">Streptomyces fuscichromogenes</name>
    <dbReference type="NCBI Taxonomy" id="1324013"/>
    <lineage>
        <taxon>Bacteria</taxon>
        <taxon>Bacillati</taxon>
        <taxon>Actinomycetota</taxon>
        <taxon>Actinomycetes</taxon>
        <taxon>Kitasatosporales</taxon>
        <taxon>Streptomycetaceae</taxon>
        <taxon>Streptomyces</taxon>
    </lineage>
</organism>
<keyword evidence="2" id="KW-1185">Reference proteome</keyword>
<dbReference type="EMBL" id="BMML01000063">
    <property type="protein sequence ID" value="GGN47175.1"/>
    <property type="molecule type" value="Genomic_DNA"/>
</dbReference>
<evidence type="ECO:0000313" key="1">
    <source>
        <dbReference type="EMBL" id="GGN47175.1"/>
    </source>
</evidence>
<proteinExistence type="predicted"/>
<protein>
    <submittedName>
        <fullName evidence="1">Uncharacterized protein</fullName>
    </submittedName>
</protein>
<dbReference type="AlphaFoldDB" id="A0A917XRD8"/>
<reference evidence="1" key="1">
    <citation type="journal article" date="2014" name="Int. J. Syst. Evol. Microbiol.">
        <title>Complete genome sequence of Corynebacterium casei LMG S-19264T (=DSM 44701T), isolated from a smear-ripened cheese.</title>
        <authorList>
            <consortium name="US DOE Joint Genome Institute (JGI-PGF)"/>
            <person name="Walter F."/>
            <person name="Albersmeier A."/>
            <person name="Kalinowski J."/>
            <person name="Ruckert C."/>
        </authorList>
    </citation>
    <scope>NUCLEOTIDE SEQUENCE</scope>
    <source>
        <strain evidence="1">CGMCC 4.7110</strain>
    </source>
</reference>
<reference evidence="1" key="2">
    <citation type="submission" date="2020-09" db="EMBL/GenBank/DDBJ databases">
        <authorList>
            <person name="Sun Q."/>
            <person name="Zhou Y."/>
        </authorList>
    </citation>
    <scope>NUCLEOTIDE SEQUENCE</scope>
    <source>
        <strain evidence="1">CGMCC 4.7110</strain>
    </source>
</reference>
<accession>A0A917XRD8</accession>
<comment type="caution">
    <text evidence="1">The sequence shown here is derived from an EMBL/GenBank/DDBJ whole genome shotgun (WGS) entry which is preliminary data.</text>
</comment>
<gene>
    <name evidence="1" type="ORF">GCM10011578_100590</name>
</gene>
<dbReference type="Proteomes" id="UP000653411">
    <property type="component" value="Unassembled WGS sequence"/>
</dbReference>
<sequence length="72" mass="7369">MGSFDADCSGAGVGGLWPTVVFGPFEPVVGHLAFDDTGLAAQPSGGQEAFEQVVLEQDEGSDQQLRGKSCPA</sequence>
<evidence type="ECO:0000313" key="2">
    <source>
        <dbReference type="Proteomes" id="UP000653411"/>
    </source>
</evidence>